<feature type="compositionally biased region" description="Polar residues" evidence="1">
    <location>
        <begin position="117"/>
        <end position="130"/>
    </location>
</feature>
<protein>
    <recommendedName>
        <fullName evidence="4">Protein pitchfork</fullName>
    </recommendedName>
</protein>
<dbReference type="Proteomes" id="UP000606274">
    <property type="component" value="Unassembled WGS sequence"/>
</dbReference>
<evidence type="ECO:0000313" key="3">
    <source>
        <dbReference type="Proteomes" id="UP000606274"/>
    </source>
</evidence>
<dbReference type="GO" id="GO:0008092">
    <property type="term" value="F:cytoskeletal protein binding"/>
    <property type="evidence" value="ECO:0007669"/>
    <property type="project" value="TreeGrafter"/>
</dbReference>
<reference evidence="2" key="1">
    <citation type="submission" date="2020-08" db="EMBL/GenBank/DDBJ databases">
        <title>Chromosome-level assembly of Southern catfish (Silurus meridionalis) provides insights into visual adaptation to the nocturnal and benthic lifestyles.</title>
        <authorList>
            <person name="Zhang Y."/>
            <person name="Wang D."/>
            <person name="Peng Z."/>
        </authorList>
    </citation>
    <scope>NUCLEOTIDE SEQUENCE</scope>
    <source>
        <strain evidence="2">SWU-2019-XX</strain>
        <tissue evidence="2">Muscle</tissue>
    </source>
</reference>
<dbReference type="OrthoDB" id="8189408at2759"/>
<accession>A0A8T0AXU2</accession>
<organism evidence="2 3">
    <name type="scientific">Silurus meridionalis</name>
    <name type="common">Southern catfish</name>
    <name type="synonym">Silurus soldatovi meridionalis</name>
    <dbReference type="NCBI Taxonomy" id="175797"/>
    <lineage>
        <taxon>Eukaryota</taxon>
        <taxon>Metazoa</taxon>
        <taxon>Chordata</taxon>
        <taxon>Craniata</taxon>
        <taxon>Vertebrata</taxon>
        <taxon>Euteleostomi</taxon>
        <taxon>Actinopterygii</taxon>
        <taxon>Neopterygii</taxon>
        <taxon>Teleostei</taxon>
        <taxon>Ostariophysi</taxon>
        <taxon>Siluriformes</taxon>
        <taxon>Siluridae</taxon>
        <taxon>Silurus</taxon>
    </lineage>
</organism>
<feature type="region of interest" description="Disordered" evidence="1">
    <location>
        <begin position="117"/>
        <end position="140"/>
    </location>
</feature>
<name>A0A8T0AXU2_SILME</name>
<dbReference type="EMBL" id="JABFDY010000016">
    <property type="protein sequence ID" value="KAF7696099.1"/>
    <property type="molecule type" value="Genomic_DNA"/>
</dbReference>
<dbReference type="InterPro" id="IPR010736">
    <property type="entry name" value="SHIPPO-rpt"/>
</dbReference>
<keyword evidence="3" id="KW-1185">Reference proteome</keyword>
<evidence type="ECO:0000313" key="2">
    <source>
        <dbReference type="EMBL" id="KAF7696099.1"/>
    </source>
</evidence>
<dbReference type="InterPro" id="IPR033602">
    <property type="entry name" value="CIMAP3"/>
</dbReference>
<dbReference type="AlphaFoldDB" id="A0A8T0AXU2"/>
<sequence length="191" mass="21448">MAARNKVTTVAFGSCQDRKIFPVHRTPNRMGIEDLTLESLPTPGPGSYDNHVVNTIVYNLERKPESKKGYSLAARTSPRFIQPFQTVTPSPQEYQQDWSGSEKCAPGRTAFNSTAQRFTSKSTTISSNPGPGTYSPGGPCNRKVSWPMKFGSPDWSSVPMQKKKGLRTELPCDKELRKHRNRVAYLRLYYS</sequence>
<dbReference type="GO" id="GO:0031344">
    <property type="term" value="P:regulation of cell projection organization"/>
    <property type="evidence" value="ECO:0007669"/>
    <property type="project" value="TreeGrafter"/>
</dbReference>
<comment type="caution">
    <text evidence="2">The sequence shown here is derived from an EMBL/GenBank/DDBJ whole genome shotgun (WGS) entry which is preliminary data.</text>
</comment>
<proteinExistence type="predicted"/>
<evidence type="ECO:0000256" key="1">
    <source>
        <dbReference type="SAM" id="MobiDB-lite"/>
    </source>
</evidence>
<gene>
    <name evidence="2" type="ORF">HF521_006193</name>
</gene>
<dbReference type="Pfam" id="PF07004">
    <property type="entry name" value="SHIPPO-rpt"/>
    <property type="match status" value="2"/>
</dbReference>
<evidence type="ECO:0008006" key="4">
    <source>
        <dbReference type="Google" id="ProtNLM"/>
    </source>
</evidence>
<dbReference type="PANTHER" id="PTHR31508:SF2">
    <property type="entry name" value="PROTEIN PITCHFORK"/>
    <property type="match status" value="1"/>
</dbReference>
<dbReference type="PANTHER" id="PTHR31508">
    <property type="entry name" value="PROTEIN PITCHFORK"/>
    <property type="match status" value="1"/>
</dbReference>